<evidence type="ECO:0000256" key="1">
    <source>
        <dbReference type="SAM" id="MobiDB-lite"/>
    </source>
</evidence>
<sequence length="423" mass="48548">MSTHSGPNLQSRQPSQSAAPQYQEGSGVSPLHPPPPQMYDQPIMQQYNPYQNPMNCPPSVPSYGYQPPSNAYAHPTAYSSPPMGFPSQPGHPHHHQLQNGTAAFPSMDTPPTPRNQMPVQQQEYAGEGGRRMAPPAPHSAPYDHPRQSHYEEERQWVIPPSSSIGNHRPPPIRPEPIYAEPRRERVNEAERYEGTNEEVSREYDDEEEEQQRFRLSLLDRRDDEGGPSRGRERGGRYERDEQIPEMAGLRVSSSHPHRSSSPDYWAMADEHQRGTKEWLRKMILSILKSYSTVQEGDKADKMITVDHLSRLLKSYDTGRTSHQGVDHNEPIDALGYRSDISWLDFLREMRDEGLLRIHEVRTTRRRQFVSFHPFFLLIWKQYEILTAMSNLFMTKTSLYLNGISSIIVILYQVVAKVLSRPCS</sequence>
<feature type="compositionally biased region" description="Polar residues" evidence="1">
    <location>
        <begin position="114"/>
        <end position="123"/>
    </location>
</feature>
<feature type="compositionally biased region" description="Low complexity" evidence="1">
    <location>
        <begin position="10"/>
        <end position="23"/>
    </location>
</feature>
<evidence type="ECO:0000313" key="2">
    <source>
        <dbReference type="EMBL" id="GMR58653.1"/>
    </source>
</evidence>
<comment type="caution">
    <text evidence="2">The sequence shown here is derived from an EMBL/GenBank/DDBJ whole genome shotgun (WGS) entry which is preliminary data.</text>
</comment>
<gene>
    <name evidence="2" type="ORF">PMAYCL1PPCAC_28848</name>
</gene>
<organism evidence="2 3">
    <name type="scientific">Pristionchus mayeri</name>
    <dbReference type="NCBI Taxonomy" id="1317129"/>
    <lineage>
        <taxon>Eukaryota</taxon>
        <taxon>Metazoa</taxon>
        <taxon>Ecdysozoa</taxon>
        <taxon>Nematoda</taxon>
        <taxon>Chromadorea</taxon>
        <taxon>Rhabditida</taxon>
        <taxon>Rhabditina</taxon>
        <taxon>Diplogasteromorpha</taxon>
        <taxon>Diplogasteroidea</taxon>
        <taxon>Neodiplogasteridae</taxon>
        <taxon>Pristionchus</taxon>
    </lineage>
</organism>
<feature type="compositionally biased region" description="Basic and acidic residues" evidence="1">
    <location>
        <begin position="141"/>
        <end position="155"/>
    </location>
</feature>
<reference evidence="3" key="1">
    <citation type="submission" date="2022-10" db="EMBL/GenBank/DDBJ databases">
        <title>Genome assembly of Pristionchus species.</title>
        <authorList>
            <person name="Yoshida K."/>
            <person name="Sommer R.J."/>
        </authorList>
    </citation>
    <scope>NUCLEOTIDE SEQUENCE [LARGE SCALE GENOMIC DNA]</scope>
    <source>
        <strain evidence="3">RS5460</strain>
    </source>
</reference>
<feature type="compositionally biased region" description="Basic and acidic residues" evidence="1">
    <location>
        <begin position="180"/>
        <end position="202"/>
    </location>
</feature>
<feature type="compositionally biased region" description="Polar residues" evidence="1">
    <location>
        <begin position="43"/>
        <end position="54"/>
    </location>
</feature>
<feature type="compositionally biased region" description="Basic and acidic residues" evidence="1">
    <location>
        <begin position="217"/>
        <end position="242"/>
    </location>
</feature>
<feature type="region of interest" description="Disordered" evidence="1">
    <location>
        <begin position="1"/>
        <end position="242"/>
    </location>
</feature>
<protein>
    <submittedName>
        <fullName evidence="2">Uncharacterized protein</fullName>
    </submittedName>
</protein>
<dbReference type="AlphaFoldDB" id="A0AAN5D885"/>
<dbReference type="EMBL" id="BTRK01000006">
    <property type="protein sequence ID" value="GMR58653.1"/>
    <property type="molecule type" value="Genomic_DNA"/>
</dbReference>
<dbReference type="Proteomes" id="UP001328107">
    <property type="component" value="Unassembled WGS sequence"/>
</dbReference>
<evidence type="ECO:0000313" key="3">
    <source>
        <dbReference type="Proteomes" id="UP001328107"/>
    </source>
</evidence>
<accession>A0AAN5D885</accession>
<keyword evidence="3" id="KW-1185">Reference proteome</keyword>
<proteinExistence type="predicted"/>
<name>A0AAN5D885_9BILA</name>